<organism evidence="1 2">
    <name type="scientific">Spartinivicinus poritis</name>
    <dbReference type="NCBI Taxonomy" id="2994640"/>
    <lineage>
        <taxon>Bacteria</taxon>
        <taxon>Pseudomonadati</taxon>
        <taxon>Pseudomonadota</taxon>
        <taxon>Gammaproteobacteria</taxon>
        <taxon>Oceanospirillales</taxon>
        <taxon>Zooshikellaceae</taxon>
        <taxon>Spartinivicinus</taxon>
    </lineage>
</organism>
<evidence type="ECO:0000313" key="2">
    <source>
        <dbReference type="Proteomes" id="UP001528823"/>
    </source>
</evidence>
<dbReference type="EMBL" id="JAPMOU010000035">
    <property type="protein sequence ID" value="MDE1464474.1"/>
    <property type="molecule type" value="Genomic_DNA"/>
</dbReference>
<gene>
    <name evidence="1" type="ORF">ORQ98_21155</name>
</gene>
<protein>
    <submittedName>
        <fullName evidence="1">DUF416 family protein</fullName>
    </submittedName>
</protein>
<keyword evidence="2" id="KW-1185">Reference proteome</keyword>
<name>A0ABT5UHH8_9GAMM</name>
<comment type="caution">
    <text evidence="1">The sequence shown here is derived from an EMBL/GenBank/DDBJ whole genome shotgun (WGS) entry which is preliminary data.</text>
</comment>
<proteinExistence type="predicted"/>
<reference evidence="1 2" key="1">
    <citation type="submission" date="2022-11" db="EMBL/GenBank/DDBJ databases">
        <title>Spartinivicinus poritis sp. nov., isolated from scleractinian coral Porites lutea.</title>
        <authorList>
            <person name="Zhang G."/>
            <person name="Cai L."/>
            <person name="Wei Q."/>
        </authorList>
    </citation>
    <scope>NUCLEOTIDE SEQUENCE [LARGE SCALE GENOMIC DNA]</scope>
    <source>
        <strain evidence="1 2">A2-2</strain>
    </source>
</reference>
<evidence type="ECO:0000313" key="1">
    <source>
        <dbReference type="EMBL" id="MDE1464474.1"/>
    </source>
</evidence>
<sequence length="202" mass="22437">MNEAQLIKQLKPLTNWQQLAFATAIAERSLPNYQLFSELAQFGDINVLKQAVSLLWEHIAGQKNTAALEKWLAQAEEIVPDLDQYDMYGASPALDSAVSVISCLMFALGPNIEDAVHVADLSLVTILKFIKHTEVADLSGIELRQYVESHPLYLAQISFLEDLHQQLSTKKSISSAEIKKLRKLAQNDQISHLGITANEPNA</sequence>
<dbReference type="InterPro" id="IPR023381">
    <property type="entry name" value="YP001051499.1-like_dom_sf"/>
</dbReference>
<dbReference type="InterPro" id="IPR007338">
    <property type="entry name" value="DUF416"/>
</dbReference>
<dbReference type="RefSeq" id="WP_274690800.1">
    <property type="nucleotide sequence ID" value="NZ_JAPMOU010000035.1"/>
</dbReference>
<dbReference type="Proteomes" id="UP001528823">
    <property type="component" value="Unassembled WGS sequence"/>
</dbReference>
<dbReference type="Pfam" id="PF04222">
    <property type="entry name" value="DUF416"/>
    <property type="match status" value="1"/>
</dbReference>
<accession>A0ABT5UHH8</accession>
<dbReference type="Gene3D" id="1.20.1590.10">
    <property type="entry name" value="YP_001051499.1 domain like"/>
    <property type="match status" value="1"/>
</dbReference>